<dbReference type="OrthoDB" id="4199986at2759"/>
<organism evidence="1 2">
    <name type="scientific">Rhinocladiella mackenziei CBS 650.93</name>
    <dbReference type="NCBI Taxonomy" id="1442369"/>
    <lineage>
        <taxon>Eukaryota</taxon>
        <taxon>Fungi</taxon>
        <taxon>Dikarya</taxon>
        <taxon>Ascomycota</taxon>
        <taxon>Pezizomycotina</taxon>
        <taxon>Eurotiomycetes</taxon>
        <taxon>Chaetothyriomycetidae</taxon>
        <taxon>Chaetothyriales</taxon>
        <taxon>Herpotrichiellaceae</taxon>
        <taxon>Rhinocladiella</taxon>
    </lineage>
</organism>
<keyword evidence="2" id="KW-1185">Reference proteome</keyword>
<dbReference type="EMBL" id="KN847477">
    <property type="protein sequence ID" value="KIX06627.1"/>
    <property type="molecule type" value="Genomic_DNA"/>
</dbReference>
<reference evidence="1 2" key="1">
    <citation type="submission" date="2015-01" db="EMBL/GenBank/DDBJ databases">
        <title>The Genome Sequence of Rhinocladiella mackenzie CBS 650.93.</title>
        <authorList>
            <consortium name="The Broad Institute Genomics Platform"/>
            <person name="Cuomo C."/>
            <person name="de Hoog S."/>
            <person name="Gorbushina A."/>
            <person name="Stielow B."/>
            <person name="Teixiera M."/>
            <person name="Abouelleil A."/>
            <person name="Chapman S.B."/>
            <person name="Priest M."/>
            <person name="Young S.K."/>
            <person name="Wortman J."/>
            <person name="Nusbaum C."/>
            <person name="Birren B."/>
        </authorList>
    </citation>
    <scope>NUCLEOTIDE SEQUENCE [LARGE SCALE GENOMIC DNA]</scope>
    <source>
        <strain evidence="1 2">CBS 650.93</strain>
    </source>
</reference>
<dbReference type="AlphaFoldDB" id="A0A0D2FWM0"/>
<proteinExistence type="predicted"/>
<dbReference type="VEuPathDB" id="FungiDB:Z518_04603"/>
<sequence length="115" mass="13309">MESTIKFSPMIPWAAPFDVQKRLEQLRGFLDPNNPHYQPKRQHVNIKAAIKLYEEGKIDGEKKVFIMNGKIIDKKEILKGPDCSWSEGKFHQYALTHSYGQGPYQDNFHKVSASF</sequence>
<dbReference type="HOGENOM" id="CLU_164210_0_0_1"/>
<dbReference type="RefSeq" id="XP_013273763.1">
    <property type="nucleotide sequence ID" value="XM_013418309.1"/>
</dbReference>
<dbReference type="GeneID" id="25292674"/>
<gene>
    <name evidence="1" type="ORF">Z518_04603</name>
</gene>
<accession>A0A0D2FWM0</accession>
<name>A0A0D2FWM0_9EURO</name>
<dbReference type="Proteomes" id="UP000053617">
    <property type="component" value="Unassembled WGS sequence"/>
</dbReference>
<evidence type="ECO:0000313" key="2">
    <source>
        <dbReference type="Proteomes" id="UP000053617"/>
    </source>
</evidence>
<evidence type="ECO:0000313" key="1">
    <source>
        <dbReference type="EMBL" id="KIX06627.1"/>
    </source>
</evidence>
<protein>
    <submittedName>
        <fullName evidence="1">Uncharacterized protein</fullName>
    </submittedName>
</protein>